<reference evidence="5 6" key="1">
    <citation type="submission" date="2020-04" db="EMBL/GenBank/DDBJ databases">
        <title>Flammeovirga sp. SR4, a novel species isolated from seawater.</title>
        <authorList>
            <person name="Wang X."/>
        </authorList>
    </citation>
    <scope>NUCLEOTIDE SEQUENCE [LARGE SCALE GENOMIC DNA]</scope>
    <source>
        <strain evidence="5 6">ATCC 23126</strain>
    </source>
</reference>
<evidence type="ECO:0000256" key="1">
    <source>
        <dbReference type="ARBA" id="ARBA00023015"/>
    </source>
</evidence>
<gene>
    <name evidence="5" type="ORF">HHU12_03335</name>
</gene>
<dbReference type="GO" id="GO:0043565">
    <property type="term" value="F:sequence-specific DNA binding"/>
    <property type="evidence" value="ECO:0007669"/>
    <property type="project" value="InterPro"/>
</dbReference>
<dbReference type="Pfam" id="PF12833">
    <property type="entry name" value="HTH_18"/>
    <property type="match status" value="1"/>
</dbReference>
<keyword evidence="3" id="KW-0804">Transcription</keyword>
<comment type="caution">
    <text evidence="5">The sequence shown here is derived from an EMBL/GenBank/DDBJ whole genome shotgun (WGS) entry which is preliminary data.</text>
</comment>
<evidence type="ECO:0000313" key="5">
    <source>
        <dbReference type="EMBL" id="NME66990.1"/>
    </source>
</evidence>
<keyword evidence="6" id="KW-1185">Reference proteome</keyword>
<dbReference type="PANTHER" id="PTHR47893:SF1">
    <property type="entry name" value="REGULATORY PROTEIN PCHR"/>
    <property type="match status" value="1"/>
</dbReference>
<protein>
    <submittedName>
        <fullName evidence="5">Helix-turn-helix transcriptional regulator</fullName>
    </submittedName>
</protein>
<dbReference type="SUPFAM" id="SSF46689">
    <property type="entry name" value="Homeodomain-like"/>
    <property type="match status" value="1"/>
</dbReference>
<accession>A0A7X9RSA4</accession>
<feature type="domain" description="HTH araC/xylS-type" evidence="4">
    <location>
        <begin position="225"/>
        <end position="327"/>
    </location>
</feature>
<organism evidence="5 6">
    <name type="scientific">Flammeovirga aprica JL-4</name>
    <dbReference type="NCBI Taxonomy" id="694437"/>
    <lineage>
        <taxon>Bacteria</taxon>
        <taxon>Pseudomonadati</taxon>
        <taxon>Bacteroidota</taxon>
        <taxon>Cytophagia</taxon>
        <taxon>Cytophagales</taxon>
        <taxon>Flammeovirgaceae</taxon>
        <taxon>Flammeovirga</taxon>
    </lineage>
</organism>
<dbReference type="GO" id="GO:0003700">
    <property type="term" value="F:DNA-binding transcription factor activity"/>
    <property type="evidence" value="ECO:0007669"/>
    <property type="project" value="InterPro"/>
</dbReference>
<keyword evidence="1" id="KW-0805">Transcription regulation</keyword>
<evidence type="ECO:0000256" key="3">
    <source>
        <dbReference type="ARBA" id="ARBA00023163"/>
    </source>
</evidence>
<name>A0A7X9RSA4_9BACT</name>
<dbReference type="EMBL" id="JABANE010000006">
    <property type="protein sequence ID" value="NME66990.1"/>
    <property type="molecule type" value="Genomic_DNA"/>
</dbReference>
<evidence type="ECO:0000313" key="6">
    <source>
        <dbReference type="Proteomes" id="UP000576082"/>
    </source>
</evidence>
<dbReference type="PRINTS" id="PR00032">
    <property type="entry name" value="HTHARAC"/>
</dbReference>
<dbReference type="PANTHER" id="PTHR47893">
    <property type="entry name" value="REGULATORY PROTEIN PCHR"/>
    <property type="match status" value="1"/>
</dbReference>
<keyword evidence="2" id="KW-0238">DNA-binding</keyword>
<dbReference type="PROSITE" id="PS01124">
    <property type="entry name" value="HTH_ARAC_FAMILY_2"/>
    <property type="match status" value="1"/>
</dbReference>
<proteinExistence type="predicted"/>
<dbReference type="InterPro" id="IPR053142">
    <property type="entry name" value="PchR_regulatory_protein"/>
</dbReference>
<dbReference type="AlphaFoldDB" id="A0A7X9RSA4"/>
<dbReference type="Gene3D" id="1.10.10.60">
    <property type="entry name" value="Homeodomain-like"/>
    <property type="match status" value="1"/>
</dbReference>
<dbReference type="InterPro" id="IPR009057">
    <property type="entry name" value="Homeodomain-like_sf"/>
</dbReference>
<sequence length="330" mass="38335">MEKITIHTGSIAEVAKQLADKLGKEPSKENTLHINNHLVELHYEWFFPFDGIEIGLHNVRYKSDMEVDVLSDKNEKKYIYFQFEYKGNVSPKKPKENQKITDTVTMMSMQSTSIFLNMKAKQGDQSQWVTLRISEDYFNNYMSHMKVHIGKVFDPANPWVIYEISSPKINLLIDDLFTLNDEMTPPLKNSLILARSVEATGLFLDQIIRRENQSQRNNNLHIEDIKRMQMIKEELTALYDNTPSLTSIAEKYGVSVSKLKRDFGSVFGTTIPRFHSNYRLESAYKMLETQKVSVSDVARHFGYKSLSNFSENFKEKFDITPKEVSIKYNL</sequence>
<dbReference type="InterPro" id="IPR018060">
    <property type="entry name" value="HTH_AraC"/>
</dbReference>
<dbReference type="RefSeq" id="WP_169654992.1">
    <property type="nucleotide sequence ID" value="NZ_JABANE010000006.1"/>
</dbReference>
<evidence type="ECO:0000259" key="4">
    <source>
        <dbReference type="PROSITE" id="PS01124"/>
    </source>
</evidence>
<dbReference type="SMART" id="SM00342">
    <property type="entry name" value="HTH_ARAC"/>
    <property type="match status" value="1"/>
</dbReference>
<evidence type="ECO:0000256" key="2">
    <source>
        <dbReference type="ARBA" id="ARBA00023125"/>
    </source>
</evidence>
<dbReference type="Proteomes" id="UP000576082">
    <property type="component" value="Unassembled WGS sequence"/>
</dbReference>
<dbReference type="InterPro" id="IPR020449">
    <property type="entry name" value="Tscrpt_reg_AraC-type_HTH"/>
</dbReference>